<protein>
    <recommendedName>
        <fullName evidence="3">Chitin-binding type-2 domain-containing protein</fullName>
    </recommendedName>
</protein>
<feature type="compositionally biased region" description="Basic and acidic residues" evidence="1">
    <location>
        <begin position="937"/>
        <end position="953"/>
    </location>
</feature>
<dbReference type="InterPro" id="IPR002557">
    <property type="entry name" value="Chitin-bd_dom"/>
</dbReference>
<feature type="compositionally biased region" description="Low complexity" evidence="1">
    <location>
        <begin position="954"/>
        <end position="969"/>
    </location>
</feature>
<feature type="region of interest" description="Disordered" evidence="1">
    <location>
        <begin position="826"/>
        <end position="862"/>
    </location>
</feature>
<feature type="compositionally biased region" description="Basic residues" evidence="1">
    <location>
        <begin position="442"/>
        <end position="453"/>
    </location>
</feature>
<organism evidence="4 5">
    <name type="scientific">Artemia franciscana</name>
    <name type="common">Brine shrimp</name>
    <name type="synonym">Artemia sanfranciscana</name>
    <dbReference type="NCBI Taxonomy" id="6661"/>
    <lineage>
        <taxon>Eukaryota</taxon>
        <taxon>Metazoa</taxon>
        <taxon>Ecdysozoa</taxon>
        <taxon>Arthropoda</taxon>
        <taxon>Crustacea</taxon>
        <taxon>Branchiopoda</taxon>
        <taxon>Anostraca</taxon>
        <taxon>Artemiidae</taxon>
        <taxon>Artemia</taxon>
    </lineage>
</organism>
<feature type="compositionally biased region" description="Basic and acidic residues" evidence="1">
    <location>
        <begin position="404"/>
        <end position="417"/>
    </location>
</feature>
<proteinExistence type="predicted"/>
<feature type="region of interest" description="Disordered" evidence="1">
    <location>
        <begin position="330"/>
        <end position="352"/>
    </location>
</feature>
<feature type="compositionally biased region" description="Polar residues" evidence="1">
    <location>
        <begin position="1146"/>
        <end position="1158"/>
    </location>
</feature>
<feature type="region of interest" description="Disordered" evidence="1">
    <location>
        <begin position="365"/>
        <end position="461"/>
    </location>
</feature>
<keyword evidence="5" id="KW-1185">Reference proteome</keyword>
<feature type="compositionally biased region" description="Basic and acidic residues" evidence="1">
    <location>
        <begin position="686"/>
        <end position="695"/>
    </location>
</feature>
<dbReference type="EMBL" id="JAVRJZ010000016">
    <property type="protein sequence ID" value="KAK2710695.1"/>
    <property type="molecule type" value="Genomic_DNA"/>
</dbReference>
<dbReference type="Proteomes" id="UP001187531">
    <property type="component" value="Unassembled WGS sequence"/>
</dbReference>
<dbReference type="Pfam" id="PF01607">
    <property type="entry name" value="CBM_14"/>
    <property type="match status" value="1"/>
</dbReference>
<accession>A0AA88HER5</accession>
<feature type="domain" description="Chitin-binding type-2" evidence="3">
    <location>
        <begin position="113"/>
        <end position="171"/>
    </location>
</feature>
<feature type="region of interest" description="Disordered" evidence="1">
    <location>
        <begin position="1254"/>
        <end position="1279"/>
    </location>
</feature>
<gene>
    <name evidence="4" type="ORF">QYM36_012015</name>
</gene>
<dbReference type="PROSITE" id="PS50940">
    <property type="entry name" value="CHIT_BIND_II"/>
    <property type="match status" value="1"/>
</dbReference>
<dbReference type="GO" id="GO:0005576">
    <property type="term" value="C:extracellular region"/>
    <property type="evidence" value="ECO:0007669"/>
    <property type="project" value="InterPro"/>
</dbReference>
<reference evidence="4" key="1">
    <citation type="submission" date="2023-07" db="EMBL/GenBank/DDBJ databases">
        <title>Chromosome-level genome assembly of Artemia franciscana.</title>
        <authorList>
            <person name="Jo E."/>
        </authorList>
    </citation>
    <scope>NUCLEOTIDE SEQUENCE</scope>
    <source>
        <tissue evidence="4">Whole body</tissue>
    </source>
</reference>
<evidence type="ECO:0000256" key="1">
    <source>
        <dbReference type="SAM" id="MobiDB-lite"/>
    </source>
</evidence>
<feature type="chain" id="PRO_5041666025" description="Chitin-binding type-2 domain-containing protein" evidence="2">
    <location>
        <begin position="18"/>
        <end position="1326"/>
    </location>
</feature>
<feature type="region of interest" description="Disordered" evidence="1">
    <location>
        <begin position="897"/>
        <end position="975"/>
    </location>
</feature>
<name>A0AA88HER5_ARTSF</name>
<feature type="region of interest" description="Disordered" evidence="1">
    <location>
        <begin position="277"/>
        <end position="296"/>
    </location>
</feature>
<feature type="compositionally biased region" description="Basic and acidic residues" evidence="1">
    <location>
        <begin position="1097"/>
        <end position="1131"/>
    </location>
</feature>
<feature type="compositionally biased region" description="Basic and acidic residues" evidence="1">
    <location>
        <begin position="1159"/>
        <end position="1183"/>
    </location>
</feature>
<evidence type="ECO:0000313" key="4">
    <source>
        <dbReference type="EMBL" id="KAK2710695.1"/>
    </source>
</evidence>
<sequence>MPVWMILVAISGVLVSANFIGSSEFVRKRSGYDEKDAFYLNNRFSPGAEIIYPVPRTYTNYFENGWQPADNGQAPSAAKEYFSLPERSKKLDHYNNDDDDISEQLAEILPLVKFSCQGKEEGYYADLDFDCAVFHFCSTDQVRYTFICGGNGKFNQRYLVCDYEQSTNCTHSYFENVEAERKRNRIINSRLDSFDDYDEMPELVRTKRIGNDFAKPDGYYDWDNKYDPYRFKRSVRKRRSTSESSEDLLAMSSEPFGDFAEFADRVGSYYTDSQWRSTGINLPNNRRRNFSPYQKPWFANQQSRQSLREFRSEPRNTAQLQSEHRHNFHNYALNPEPGLKQSLNSEPSKGRKSYIDETELYENFYQNSKRNKDPSASLTRLNNPRNSFGPSQNLRSDLGTSYSHSKESNGYELREPISHVTKPISYQDYETTEPYSQPNSPKLRRKIKKRPHPQKNFSNDESQRYKTIESLNPTDAQRQHFSYGNVDDPAESFEISPWATQSERPMKRPLDSHASIPSKSELGPQVLASQPFLVPTLPESKNGGHSFGMGKVMSGIKKLVSSTFAPISTTQATAKQNYPNMQSQSTVNYPLRKWSQESEPKYESRNVNQFPQSLTFDHNERSFKTQEKTVVEEQDKQLLELDEPYSKYQPHISANLPTKWQRSGPESKELYRDDLLSTRRFNRPKGLDRFHDKGEISTPETSKNYEDTFDVDNEEAYVSQEDDNKGIPKFEASLHEARRIDNKRPQVNLETSIKMRKQFPVNQDLPHLSWKSVFNDAESYESDEDDIEEDSTENFQPIQTFEDSTENFQPIQTFDVASTLTPDITKEEMEPTEAPEIAVSTSVTEEQTEPTEGQLLSERRTVSSRIERLSNYKKRIEQQKEQARLRYKTTTLLPIVINNDDDGIRTEKPQKQAASERPSRVKFPQRNRLRSRTSTPHPKEILPEEEKDERSESFTEPFTTTTSYTTPSPRKTFDLNRYRSSNKYSYPKLRHKEEFASKIDTKEKEQVQSATSDVKEVTDEVLENSEERGLKLSRKSFRGGYRRKYSTTSRTVLDEVEETPQIEEIMEVEENSSKEKRPILWPNRKFKRRPLVEQEESDHSTDNLRPGKEEIEEPKIDFSEQKDGTSSHLERNINNAIYHIKKQLPTDVQENLPQNSSSEYHEKLESTYESSLEKNTKHEKDENTSNYESENSSQSEETGKTKLEVQNLEEKNGGSYSNEKLSHKINPYEEEELADDSEENFDMAVEATSVHTVSNTLEENESKSSEALPDMPQAEVASPQLDSIRYEKTVQAVTASPWYITMATNYPILPIEELLPLYPKDNGRGM</sequence>
<evidence type="ECO:0000313" key="5">
    <source>
        <dbReference type="Proteomes" id="UP001187531"/>
    </source>
</evidence>
<dbReference type="InterPro" id="IPR036508">
    <property type="entry name" value="Chitin-bd_dom_sf"/>
</dbReference>
<evidence type="ECO:0000256" key="2">
    <source>
        <dbReference type="SAM" id="SignalP"/>
    </source>
</evidence>
<feature type="signal peptide" evidence="2">
    <location>
        <begin position="1"/>
        <end position="17"/>
    </location>
</feature>
<feature type="region of interest" description="Disordered" evidence="1">
    <location>
        <begin position="1068"/>
        <end position="1237"/>
    </location>
</feature>
<feature type="compositionally biased region" description="Polar residues" evidence="1">
    <location>
        <begin position="365"/>
        <end position="403"/>
    </location>
</feature>
<dbReference type="GO" id="GO:0008061">
    <property type="term" value="F:chitin binding"/>
    <property type="evidence" value="ECO:0007669"/>
    <property type="project" value="InterPro"/>
</dbReference>
<feature type="compositionally biased region" description="Acidic residues" evidence="1">
    <location>
        <begin position="1228"/>
        <end position="1237"/>
    </location>
</feature>
<feature type="region of interest" description="Disordered" evidence="1">
    <location>
        <begin position="686"/>
        <end position="710"/>
    </location>
</feature>
<evidence type="ECO:0000259" key="3">
    <source>
        <dbReference type="PROSITE" id="PS50940"/>
    </source>
</evidence>
<dbReference type="SUPFAM" id="SSF57625">
    <property type="entry name" value="Invertebrate chitin-binding proteins"/>
    <property type="match status" value="1"/>
</dbReference>
<keyword evidence="2" id="KW-0732">Signal</keyword>
<feature type="compositionally biased region" description="Basic and acidic residues" evidence="1">
    <location>
        <begin position="1197"/>
        <end position="1212"/>
    </location>
</feature>
<comment type="caution">
    <text evidence="4">The sequence shown here is derived from an EMBL/GenBank/DDBJ whole genome shotgun (WGS) entry which is preliminary data.</text>
</comment>
<feature type="compositionally biased region" description="Low complexity" evidence="1">
    <location>
        <begin position="1184"/>
        <end position="1196"/>
    </location>
</feature>